<reference key="1">
    <citation type="submission" date="2017-08" db="EMBL/GenBank/DDBJ databases">
        <title>A dynamic microbial community with high functional redundancy inhabits the cold, oxic subseafloor aquifer.</title>
        <authorList>
            <person name="Tully B.J."/>
            <person name="Wheat C.G."/>
            <person name="Glazer B.T."/>
            <person name="Huber J.A."/>
        </authorList>
    </citation>
    <scope>NUCLEOTIDE SEQUENCE [LARGE SCALE GENOMIC DNA]</scope>
</reference>
<dbReference type="Pfam" id="PF14897">
    <property type="entry name" value="EpsG"/>
    <property type="match status" value="1"/>
</dbReference>
<organism evidence="1">
    <name type="scientific">OCS116 cluster bacterium</name>
    <dbReference type="NCBI Taxonomy" id="2030921"/>
    <lineage>
        <taxon>Bacteria</taxon>
        <taxon>Pseudomonadati</taxon>
        <taxon>Pseudomonadota</taxon>
        <taxon>Alphaproteobacteria</taxon>
        <taxon>OCS116 cluster</taxon>
    </lineage>
</organism>
<reference evidence="1" key="2">
    <citation type="journal article" date="2018" name="ISME J.">
        <title>A dynamic microbial community with high functional redundancy inhabits the cold, oxic subseafloor aquifer.</title>
        <authorList>
            <person name="Tully B.J."/>
            <person name="Wheat C.G."/>
            <person name="Glazer B.T."/>
            <person name="Huber J.A."/>
        </authorList>
    </citation>
    <scope>NUCLEOTIDE SEQUENCE</scope>
    <source>
        <strain evidence="1">NORP83</strain>
    </source>
</reference>
<proteinExistence type="predicted"/>
<comment type="caution">
    <text evidence="1">The sequence shown here is derived from an EMBL/GenBank/DDBJ whole genome shotgun (WGS) entry which is preliminary data.</text>
</comment>
<dbReference type="EMBL" id="NVUS01000024">
    <property type="protein sequence ID" value="PCI98084.1"/>
    <property type="molecule type" value="Genomic_DNA"/>
</dbReference>
<dbReference type="InterPro" id="IPR049458">
    <property type="entry name" value="EpsG-like"/>
</dbReference>
<evidence type="ECO:0008006" key="2">
    <source>
        <dbReference type="Google" id="ProtNLM"/>
    </source>
</evidence>
<sequence length="333" mass="38390">MTADFILFIGLIAIGSFYLLSASRIVLVVYILFLIGFIIAMRLDPRGEDFETYYRYLKAVDGIRFYREIAYFSISYYLYQLINSEIITFILMDVLWLYILFKTQKEIHKTHGNKDFGLIIILFTSFPLFFGYENIYRQLFAEIFSLYAYIIRSRSAKKSNMLLLIAILMHNTALLMLPFFIIKHLLNFNLKSRIAVATVVAIMFCFLLSIAAGVKSGHNTGLDLSLFYFALFIVGFIVYFAKNKFRPLQFIAKFPSLYIGAVLFVGLITLKVGATAERMGMYFLVFVLTDLYIYSISVKNPRKAAFRIGLLLTFSLPVLIFSSSRGYLFFGHN</sequence>
<protein>
    <recommendedName>
        <fullName evidence="2">EpsG family protein</fullName>
    </recommendedName>
</protein>
<gene>
    <name evidence="1" type="ORF">COB13_14450</name>
</gene>
<dbReference type="AlphaFoldDB" id="A0A2A4YTJ9"/>
<name>A0A2A4YTJ9_9PROT</name>
<evidence type="ECO:0000313" key="1">
    <source>
        <dbReference type="EMBL" id="PCI98084.1"/>
    </source>
</evidence>
<accession>A0A2A4YTJ9</accession>